<dbReference type="GO" id="GO:0004888">
    <property type="term" value="F:transmembrane signaling receptor activity"/>
    <property type="evidence" value="ECO:0007669"/>
    <property type="project" value="TreeGrafter"/>
</dbReference>
<proteinExistence type="predicted"/>
<accession>A0AAW0MQX6</accession>
<comment type="subcellular location">
    <subcellularLocation>
        <location evidence="1">Cell membrane</location>
        <topology evidence="1">Single-pass type I membrane protein</topology>
    </subcellularLocation>
</comment>
<dbReference type="PANTHER" id="PTHR10570:SF9">
    <property type="entry name" value="T-CELL SURFACE GLYCOPROTEIN CD3 EPSILON CHAIN"/>
    <property type="match status" value="1"/>
</dbReference>
<feature type="chain" id="PRO_5043878041" description="CD3 gamma/delta subunit Ig-like domain-containing protein" evidence="6">
    <location>
        <begin position="19"/>
        <end position="172"/>
    </location>
</feature>
<dbReference type="GO" id="GO:0009897">
    <property type="term" value="C:external side of plasma membrane"/>
    <property type="evidence" value="ECO:0007669"/>
    <property type="project" value="TreeGrafter"/>
</dbReference>
<evidence type="ECO:0000256" key="6">
    <source>
        <dbReference type="SAM" id="SignalP"/>
    </source>
</evidence>
<feature type="region of interest" description="Disordered" evidence="4">
    <location>
        <begin position="129"/>
        <end position="172"/>
    </location>
</feature>
<dbReference type="AlphaFoldDB" id="A0AAW0MQX6"/>
<comment type="caution">
    <text evidence="7">The sequence shown here is derived from an EMBL/GenBank/DDBJ whole genome shotgun (WGS) entry which is preliminary data.</text>
</comment>
<evidence type="ECO:0008006" key="9">
    <source>
        <dbReference type="Google" id="ProtNLM"/>
    </source>
</evidence>
<dbReference type="InterPro" id="IPR015484">
    <property type="entry name" value="CD3_esu/gsu/dsu"/>
</dbReference>
<keyword evidence="2" id="KW-1003">Cell membrane</keyword>
<dbReference type="GO" id="GO:0007166">
    <property type="term" value="P:cell surface receptor signaling pathway"/>
    <property type="evidence" value="ECO:0007669"/>
    <property type="project" value="TreeGrafter"/>
</dbReference>
<dbReference type="GO" id="GO:0045059">
    <property type="term" value="P:positive thymic T cell selection"/>
    <property type="evidence" value="ECO:0007669"/>
    <property type="project" value="TreeGrafter"/>
</dbReference>
<evidence type="ECO:0000313" key="7">
    <source>
        <dbReference type="EMBL" id="KAK7883133.1"/>
    </source>
</evidence>
<dbReference type="GO" id="GO:0042105">
    <property type="term" value="C:alpha-beta T cell receptor complex"/>
    <property type="evidence" value="ECO:0007669"/>
    <property type="project" value="TreeGrafter"/>
</dbReference>
<evidence type="ECO:0000256" key="4">
    <source>
        <dbReference type="SAM" id="MobiDB-lite"/>
    </source>
</evidence>
<feature type="signal peptide" evidence="6">
    <location>
        <begin position="1"/>
        <end position="18"/>
    </location>
</feature>
<organism evidence="7 8">
    <name type="scientific">Mugilogobius chulae</name>
    <name type="common">yellowstripe goby</name>
    <dbReference type="NCBI Taxonomy" id="88201"/>
    <lineage>
        <taxon>Eukaryota</taxon>
        <taxon>Metazoa</taxon>
        <taxon>Chordata</taxon>
        <taxon>Craniata</taxon>
        <taxon>Vertebrata</taxon>
        <taxon>Euteleostomi</taxon>
        <taxon>Actinopterygii</taxon>
        <taxon>Neopterygii</taxon>
        <taxon>Teleostei</taxon>
        <taxon>Neoteleostei</taxon>
        <taxon>Acanthomorphata</taxon>
        <taxon>Gobiaria</taxon>
        <taxon>Gobiiformes</taxon>
        <taxon>Gobioidei</taxon>
        <taxon>Gobiidae</taxon>
        <taxon>Gobionellinae</taxon>
        <taxon>Mugilogobius</taxon>
    </lineage>
</organism>
<evidence type="ECO:0000256" key="2">
    <source>
        <dbReference type="ARBA" id="ARBA00022475"/>
    </source>
</evidence>
<name>A0AAW0MQX6_9GOBI</name>
<sequence length="172" mass="18852">MIFRAIVAVALLISATEAAEGNVKFWINEVTLHCPGNPTDWAQVAGNKADNTTEDKTYTYTYSDNSKDQFTCNYGSGGDSGEYQFYIQGKACKHDCFELDGILFAVVIVADVLGTAVVMFIVYKCTNKKSAGPRHAPKGPHSRTENTADLNADYYPLNPNTRSEVYSDVRSG</sequence>
<gene>
    <name evidence="7" type="ORF">WMY93_029307</name>
</gene>
<reference evidence="8" key="1">
    <citation type="submission" date="2024-04" db="EMBL/GenBank/DDBJ databases">
        <title>Salinicola lusitanus LLJ914,a marine bacterium isolated from the Okinawa Trough.</title>
        <authorList>
            <person name="Li J."/>
        </authorList>
    </citation>
    <scope>NUCLEOTIDE SEQUENCE [LARGE SCALE GENOMIC DNA]</scope>
</reference>
<evidence type="ECO:0000256" key="3">
    <source>
        <dbReference type="ARBA" id="ARBA00022729"/>
    </source>
</evidence>
<evidence type="ECO:0000313" key="8">
    <source>
        <dbReference type="Proteomes" id="UP001460270"/>
    </source>
</evidence>
<evidence type="ECO:0000256" key="5">
    <source>
        <dbReference type="SAM" id="Phobius"/>
    </source>
</evidence>
<keyword evidence="5" id="KW-0812">Transmembrane</keyword>
<keyword evidence="8" id="KW-1185">Reference proteome</keyword>
<feature type="transmembrane region" description="Helical" evidence="5">
    <location>
        <begin position="102"/>
        <end position="123"/>
    </location>
</feature>
<dbReference type="EMBL" id="JBBPFD010000021">
    <property type="protein sequence ID" value="KAK7883133.1"/>
    <property type="molecule type" value="Genomic_DNA"/>
</dbReference>
<keyword evidence="5" id="KW-1133">Transmembrane helix</keyword>
<evidence type="ECO:0000256" key="1">
    <source>
        <dbReference type="ARBA" id="ARBA00004251"/>
    </source>
</evidence>
<feature type="compositionally biased region" description="Basic residues" evidence="4">
    <location>
        <begin position="131"/>
        <end position="141"/>
    </location>
</feature>
<dbReference type="Proteomes" id="UP001460270">
    <property type="component" value="Unassembled WGS sequence"/>
</dbReference>
<keyword evidence="5" id="KW-0472">Membrane</keyword>
<keyword evidence="3 6" id="KW-0732">Signal</keyword>
<dbReference type="PANTHER" id="PTHR10570">
    <property type="entry name" value="T-CELL SURFACE GLYCOPROTEIN CD3 GAMMA CHAIN / DELTA CHAIN"/>
    <property type="match status" value="1"/>
</dbReference>
<protein>
    <recommendedName>
        <fullName evidence="9">CD3 gamma/delta subunit Ig-like domain-containing protein</fullName>
    </recommendedName>
</protein>